<protein>
    <submittedName>
        <fullName evidence="8">Uncharacterized protein, isoform A</fullName>
    </submittedName>
</protein>
<feature type="region of interest" description="Disordered" evidence="6">
    <location>
        <begin position="627"/>
        <end position="647"/>
    </location>
</feature>
<feature type="domain" description="C2H2-type" evidence="7">
    <location>
        <begin position="788"/>
        <end position="809"/>
    </location>
</feature>
<gene>
    <name evidence="8" type="primary">Dvir\GJ14685</name>
    <name evidence="8" type="ORF">Dvir_GJ14685</name>
</gene>
<keyword evidence="9" id="KW-1185">Reference proteome</keyword>
<feature type="compositionally biased region" description="Low complexity" evidence="6">
    <location>
        <begin position="440"/>
        <end position="456"/>
    </location>
</feature>
<keyword evidence="3 5" id="KW-0863">Zinc-finger</keyword>
<organism evidence="8 9">
    <name type="scientific">Drosophila virilis</name>
    <name type="common">Fruit fly</name>
    <dbReference type="NCBI Taxonomy" id="7244"/>
    <lineage>
        <taxon>Eukaryota</taxon>
        <taxon>Metazoa</taxon>
        <taxon>Ecdysozoa</taxon>
        <taxon>Arthropoda</taxon>
        <taxon>Hexapoda</taxon>
        <taxon>Insecta</taxon>
        <taxon>Pterygota</taxon>
        <taxon>Neoptera</taxon>
        <taxon>Endopterygota</taxon>
        <taxon>Diptera</taxon>
        <taxon>Brachycera</taxon>
        <taxon>Muscomorpha</taxon>
        <taxon>Ephydroidea</taxon>
        <taxon>Drosophilidae</taxon>
        <taxon>Drosophila</taxon>
    </lineage>
</organism>
<reference evidence="8 9" key="1">
    <citation type="journal article" date="2007" name="Nature">
        <title>Evolution of genes and genomes on the Drosophila phylogeny.</title>
        <authorList>
            <consortium name="Drosophila 12 Genomes Consortium"/>
            <person name="Clark A.G."/>
            <person name="Eisen M.B."/>
            <person name="Smith D.R."/>
            <person name="Bergman C.M."/>
            <person name="Oliver B."/>
            <person name="Markow T.A."/>
            <person name="Kaufman T.C."/>
            <person name="Kellis M."/>
            <person name="Gelbart W."/>
            <person name="Iyer V.N."/>
            <person name="Pollard D.A."/>
            <person name="Sackton T.B."/>
            <person name="Larracuente A.M."/>
            <person name="Singh N.D."/>
            <person name="Abad J.P."/>
            <person name="Abt D.N."/>
            <person name="Adryan B."/>
            <person name="Aguade M."/>
            <person name="Akashi H."/>
            <person name="Anderson W.W."/>
            <person name="Aquadro C.F."/>
            <person name="Ardell D.H."/>
            <person name="Arguello R."/>
            <person name="Artieri C.G."/>
            <person name="Barbash D.A."/>
            <person name="Barker D."/>
            <person name="Barsanti P."/>
            <person name="Batterham P."/>
            <person name="Batzoglou S."/>
            <person name="Begun D."/>
            <person name="Bhutkar A."/>
            <person name="Blanco E."/>
            <person name="Bosak S.A."/>
            <person name="Bradley R.K."/>
            <person name="Brand A.D."/>
            <person name="Brent M.R."/>
            <person name="Brooks A.N."/>
            <person name="Brown R.H."/>
            <person name="Butlin R.K."/>
            <person name="Caggese C."/>
            <person name="Calvi B.R."/>
            <person name="Bernardo de Carvalho A."/>
            <person name="Caspi A."/>
            <person name="Castrezana S."/>
            <person name="Celniker S.E."/>
            <person name="Chang J.L."/>
            <person name="Chapple C."/>
            <person name="Chatterji S."/>
            <person name="Chinwalla A."/>
            <person name="Civetta A."/>
            <person name="Clifton S.W."/>
            <person name="Comeron J.M."/>
            <person name="Costello J.C."/>
            <person name="Coyne J.A."/>
            <person name="Daub J."/>
            <person name="David R.G."/>
            <person name="Delcher A.L."/>
            <person name="Delehaunty K."/>
            <person name="Do C.B."/>
            <person name="Ebling H."/>
            <person name="Edwards K."/>
            <person name="Eickbush T."/>
            <person name="Evans J.D."/>
            <person name="Filipski A."/>
            <person name="Findeiss S."/>
            <person name="Freyhult E."/>
            <person name="Fulton L."/>
            <person name="Fulton R."/>
            <person name="Garcia A.C."/>
            <person name="Gardiner A."/>
            <person name="Garfield D.A."/>
            <person name="Garvin B.E."/>
            <person name="Gibson G."/>
            <person name="Gilbert D."/>
            <person name="Gnerre S."/>
            <person name="Godfrey J."/>
            <person name="Good R."/>
            <person name="Gotea V."/>
            <person name="Gravely B."/>
            <person name="Greenberg A.J."/>
            <person name="Griffiths-Jones S."/>
            <person name="Gross S."/>
            <person name="Guigo R."/>
            <person name="Gustafson E.A."/>
            <person name="Haerty W."/>
            <person name="Hahn M.W."/>
            <person name="Halligan D.L."/>
            <person name="Halpern A.L."/>
            <person name="Halter G.M."/>
            <person name="Han M.V."/>
            <person name="Heger A."/>
            <person name="Hillier L."/>
            <person name="Hinrichs A.S."/>
            <person name="Holmes I."/>
            <person name="Hoskins R.A."/>
            <person name="Hubisz M.J."/>
            <person name="Hultmark D."/>
            <person name="Huntley M.A."/>
            <person name="Jaffe D.B."/>
            <person name="Jagadeeshan S."/>
            <person name="Jeck W.R."/>
            <person name="Johnson J."/>
            <person name="Jones C.D."/>
            <person name="Jordan W.C."/>
            <person name="Karpen G.H."/>
            <person name="Kataoka E."/>
            <person name="Keightley P.D."/>
            <person name="Kheradpour P."/>
            <person name="Kirkness E.F."/>
            <person name="Koerich L.B."/>
            <person name="Kristiansen K."/>
            <person name="Kudrna D."/>
            <person name="Kulathinal R.J."/>
            <person name="Kumar S."/>
            <person name="Kwok R."/>
            <person name="Lander E."/>
            <person name="Langley C.H."/>
            <person name="Lapoint R."/>
            <person name="Lazzaro B.P."/>
            <person name="Lee S.J."/>
            <person name="Levesque L."/>
            <person name="Li R."/>
            <person name="Lin C.F."/>
            <person name="Lin M.F."/>
            <person name="Lindblad-Toh K."/>
            <person name="Llopart A."/>
            <person name="Long M."/>
            <person name="Low L."/>
            <person name="Lozovsky E."/>
            <person name="Lu J."/>
            <person name="Luo M."/>
            <person name="Machado C.A."/>
            <person name="Makalowski W."/>
            <person name="Marzo M."/>
            <person name="Matsuda M."/>
            <person name="Matzkin L."/>
            <person name="McAllister B."/>
            <person name="McBride C.S."/>
            <person name="McKernan B."/>
            <person name="McKernan K."/>
            <person name="Mendez-Lago M."/>
            <person name="Minx P."/>
            <person name="Mollenhauer M.U."/>
            <person name="Montooth K."/>
            <person name="Mount S.M."/>
            <person name="Mu X."/>
            <person name="Myers E."/>
            <person name="Negre B."/>
            <person name="Newfeld S."/>
            <person name="Nielsen R."/>
            <person name="Noor M.A."/>
            <person name="O'Grady P."/>
            <person name="Pachter L."/>
            <person name="Papaceit M."/>
            <person name="Parisi M.J."/>
            <person name="Parisi M."/>
            <person name="Parts L."/>
            <person name="Pedersen J.S."/>
            <person name="Pesole G."/>
            <person name="Phillippy A.M."/>
            <person name="Ponting C.P."/>
            <person name="Pop M."/>
            <person name="Porcelli D."/>
            <person name="Powell J.R."/>
            <person name="Prohaska S."/>
            <person name="Pruitt K."/>
            <person name="Puig M."/>
            <person name="Quesneville H."/>
            <person name="Ram K.R."/>
            <person name="Rand D."/>
            <person name="Rasmussen M.D."/>
            <person name="Reed L.K."/>
            <person name="Reenan R."/>
            <person name="Reily A."/>
            <person name="Remington K.A."/>
            <person name="Rieger T.T."/>
            <person name="Ritchie M.G."/>
            <person name="Robin C."/>
            <person name="Rogers Y.H."/>
            <person name="Rohde C."/>
            <person name="Rozas J."/>
            <person name="Rubenfield M.J."/>
            <person name="Ruiz A."/>
            <person name="Russo S."/>
            <person name="Salzberg S.L."/>
            <person name="Sanchez-Gracia A."/>
            <person name="Saranga D.J."/>
            <person name="Sato H."/>
            <person name="Schaeffer S.W."/>
            <person name="Schatz M.C."/>
            <person name="Schlenke T."/>
            <person name="Schwartz R."/>
            <person name="Segarra C."/>
            <person name="Singh R.S."/>
            <person name="Sirot L."/>
            <person name="Sirota M."/>
            <person name="Sisneros N.B."/>
            <person name="Smith C.D."/>
            <person name="Smith T.F."/>
            <person name="Spieth J."/>
            <person name="Stage D.E."/>
            <person name="Stark A."/>
            <person name="Stephan W."/>
            <person name="Strausberg R.L."/>
            <person name="Strempel S."/>
            <person name="Sturgill D."/>
            <person name="Sutton G."/>
            <person name="Sutton G.G."/>
            <person name="Tao W."/>
            <person name="Teichmann S."/>
            <person name="Tobari Y.N."/>
            <person name="Tomimura Y."/>
            <person name="Tsolas J.M."/>
            <person name="Valente V.L."/>
            <person name="Venter E."/>
            <person name="Venter J.C."/>
            <person name="Vicario S."/>
            <person name="Vieira F.G."/>
            <person name="Vilella A.J."/>
            <person name="Villasante A."/>
            <person name="Walenz B."/>
            <person name="Wang J."/>
            <person name="Wasserman M."/>
            <person name="Watts T."/>
            <person name="Wilson D."/>
            <person name="Wilson R.K."/>
            <person name="Wing R.A."/>
            <person name="Wolfner M.F."/>
            <person name="Wong A."/>
            <person name="Wong G.K."/>
            <person name="Wu C.I."/>
            <person name="Wu G."/>
            <person name="Yamamoto D."/>
            <person name="Yang H.P."/>
            <person name="Yang S.P."/>
            <person name="Yorke J.A."/>
            <person name="Yoshida K."/>
            <person name="Zdobnov E."/>
            <person name="Zhang P."/>
            <person name="Zhang Y."/>
            <person name="Zimin A.V."/>
            <person name="Baldwin J."/>
            <person name="Abdouelleil A."/>
            <person name="Abdulkadir J."/>
            <person name="Abebe A."/>
            <person name="Abera B."/>
            <person name="Abreu J."/>
            <person name="Acer S.C."/>
            <person name="Aftuck L."/>
            <person name="Alexander A."/>
            <person name="An P."/>
            <person name="Anderson E."/>
            <person name="Anderson S."/>
            <person name="Arachi H."/>
            <person name="Azer M."/>
            <person name="Bachantsang P."/>
            <person name="Barry A."/>
            <person name="Bayul T."/>
            <person name="Berlin A."/>
            <person name="Bessette D."/>
            <person name="Bloom T."/>
            <person name="Blye J."/>
            <person name="Boguslavskiy L."/>
            <person name="Bonnet C."/>
            <person name="Boukhgalter B."/>
            <person name="Bourzgui I."/>
            <person name="Brown A."/>
            <person name="Cahill P."/>
            <person name="Channer S."/>
            <person name="Cheshatsang Y."/>
            <person name="Chuda L."/>
            <person name="Citroen M."/>
            <person name="Collymore A."/>
            <person name="Cooke P."/>
            <person name="Costello M."/>
            <person name="D'Aco K."/>
            <person name="Daza R."/>
            <person name="De Haan G."/>
            <person name="DeGray S."/>
            <person name="DeMaso C."/>
            <person name="Dhargay N."/>
            <person name="Dooley K."/>
            <person name="Dooley E."/>
            <person name="Doricent M."/>
            <person name="Dorje P."/>
            <person name="Dorjee K."/>
            <person name="Dupes A."/>
            <person name="Elong R."/>
            <person name="Falk J."/>
            <person name="Farina A."/>
            <person name="Faro S."/>
            <person name="Ferguson D."/>
            <person name="Fisher S."/>
            <person name="Foley C.D."/>
            <person name="Franke A."/>
            <person name="Friedrich D."/>
            <person name="Gadbois L."/>
            <person name="Gearin G."/>
            <person name="Gearin C.R."/>
            <person name="Giannoukos G."/>
            <person name="Goode T."/>
            <person name="Graham J."/>
            <person name="Grandbois E."/>
            <person name="Grewal S."/>
            <person name="Gyaltsen K."/>
            <person name="Hafez N."/>
            <person name="Hagos B."/>
            <person name="Hall J."/>
            <person name="Henson C."/>
            <person name="Hollinger A."/>
            <person name="Honan T."/>
            <person name="Huard M.D."/>
            <person name="Hughes L."/>
            <person name="Hurhula B."/>
            <person name="Husby M.E."/>
            <person name="Kamat A."/>
            <person name="Kanga B."/>
            <person name="Kashin S."/>
            <person name="Khazanovich D."/>
            <person name="Kisner P."/>
            <person name="Lance K."/>
            <person name="Lara M."/>
            <person name="Lee W."/>
            <person name="Lennon N."/>
            <person name="Letendre F."/>
            <person name="LeVine R."/>
            <person name="Lipovsky A."/>
            <person name="Liu X."/>
            <person name="Liu J."/>
            <person name="Liu S."/>
            <person name="Lokyitsang T."/>
            <person name="Lokyitsang Y."/>
            <person name="Lubonja R."/>
            <person name="Lui A."/>
            <person name="MacDonald P."/>
            <person name="Magnisalis V."/>
            <person name="Maru K."/>
            <person name="Matthews C."/>
            <person name="McCusker W."/>
            <person name="McDonough S."/>
            <person name="Mehta T."/>
            <person name="Meldrim J."/>
            <person name="Meneus L."/>
            <person name="Mihai O."/>
            <person name="Mihalev A."/>
            <person name="Mihova T."/>
            <person name="Mittelman R."/>
            <person name="Mlenga V."/>
            <person name="Montmayeur A."/>
            <person name="Mulrain L."/>
            <person name="Navidi A."/>
            <person name="Naylor J."/>
            <person name="Negash T."/>
            <person name="Nguyen T."/>
            <person name="Nguyen N."/>
            <person name="Nicol R."/>
            <person name="Norbu C."/>
            <person name="Norbu N."/>
            <person name="Novod N."/>
            <person name="O'Neill B."/>
            <person name="Osman S."/>
            <person name="Markiewicz E."/>
            <person name="Oyono O.L."/>
            <person name="Patti C."/>
            <person name="Phunkhang P."/>
            <person name="Pierre F."/>
            <person name="Priest M."/>
            <person name="Raghuraman S."/>
            <person name="Rege F."/>
            <person name="Reyes R."/>
            <person name="Rise C."/>
            <person name="Rogov P."/>
            <person name="Ross K."/>
            <person name="Ryan E."/>
            <person name="Settipalli S."/>
            <person name="Shea T."/>
            <person name="Sherpa N."/>
            <person name="Shi L."/>
            <person name="Shih D."/>
            <person name="Sparrow T."/>
            <person name="Spaulding J."/>
            <person name="Stalker J."/>
            <person name="Stange-Thomann N."/>
            <person name="Stavropoulos S."/>
            <person name="Stone C."/>
            <person name="Strader C."/>
            <person name="Tesfaye S."/>
            <person name="Thomson T."/>
            <person name="Thoulutsang Y."/>
            <person name="Thoulutsang D."/>
            <person name="Topham K."/>
            <person name="Topping I."/>
            <person name="Tsamla T."/>
            <person name="Vassiliev H."/>
            <person name="Vo A."/>
            <person name="Wangchuk T."/>
            <person name="Wangdi T."/>
            <person name="Weiand M."/>
            <person name="Wilkinson J."/>
            <person name="Wilson A."/>
            <person name="Yadav S."/>
            <person name="Young G."/>
            <person name="Yu Q."/>
            <person name="Zembek L."/>
            <person name="Zhong D."/>
            <person name="Zimmer A."/>
            <person name="Zwirko Z."/>
            <person name="Jaffe D.B."/>
            <person name="Alvarez P."/>
            <person name="Brockman W."/>
            <person name="Butler J."/>
            <person name="Chin C."/>
            <person name="Gnerre S."/>
            <person name="Grabherr M."/>
            <person name="Kleber M."/>
            <person name="Mauceli E."/>
            <person name="MacCallum I."/>
        </authorList>
    </citation>
    <scope>NUCLEOTIDE SEQUENCE [LARGE SCALE GENOMIC DNA]</scope>
    <source>
        <strain evidence="9">Tucson 15010-1051.87</strain>
    </source>
</reference>
<dbReference type="KEGG" id="dvi:6628326"/>
<evidence type="ECO:0000256" key="1">
    <source>
        <dbReference type="ARBA" id="ARBA00022723"/>
    </source>
</evidence>
<feature type="domain" description="C2H2-type" evidence="7">
    <location>
        <begin position="704"/>
        <end position="731"/>
    </location>
</feature>
<evidence type="ECO:0000313" key="8">
    <source>
        <dbReference type="EMBL" id="EDW63354.2"/>
    </source>
</evidence>
<feature type="domain" description="C2H2-type" evidence="7">
    <location>
        <begin position="760"/>
        <end position="787"/>
    </location>
</feature>
<evidence type="ECO:0000313" key="9">
    <source>
        <dbReference type="Proteomes" id="UP000008792"/>
    </source>
</evidence>
<dbReference type="Proteomes" id="UP000008792">
    <property type="component" value="Unassembled WGS sequence"/>
</dbReference>
<dbReference type="PROSITE" id="PS00028">
    <property type="entry name" value="ZINC_FINGER_C2H2_1"/>
    <property type="match status" value="6"/>
</dbReference>
<evidence type="ECO:0000256" key="3">
    <source>
        <dbReference type="ARBA" id="ARBA00022771"/>
    </source>
</evidence>
<dbReference type="GO" id="GO:0000981">
    <property type="term" value="F:DNA-binding transcription factor activity, RNA polymerase II-specific"/>
    <property type="evidence" value="ECO:0007669"/>
    <property type="project" value="TreeGrafter"/>
</dbReference>
<sequence length="873" mass="96312">MHEEIVIKKEELDIDDTKIKLELDEDAPHLDMTCGGSFMKIIEERPNMITVPVHDCKSEDELKFIASLGTFDQQQKLFVTSPCENIAPADTFDAFSCKICSFTCENHLALASHQINHQLNRHFCCYGCGVWCNTLEEILEHEFRKHAGGVNGSSCRICELNCSDAAGLAKHMSSHFYVRRFVCAVCRRHFETRQGLQLHRQHSKELCGQVEYADIHGNVGQLVAVSKLDAKLPEDLACDVEIKTEPLEAEEQQPETEHEQEMADIVIKTEPEFEADELSSGQDANWMNNSLAGQLRGKLRLPAIQKPIKVETVTSAETPTAAPPSIQFVPAGKWKPIPIPNTNASVKLPNILKPNKGNNQQKNILKKNVLQSLKNKPNIAANILKVLPSNCMLIKLPPNTKIVKIAPSPTSVNTNSCTIGSKIITLPSAMSISSVSAGSKNHSVATVPSPTAPSTPQAEGTQKAAINRNAYFNALSLFESLPESRKIITEFQNQIRSIEQTLPLPGSVLQTPKRNNNLVLPSQLEVLRLAPTKSSNVKVRQLRYTYPNHRFHWECPKCARCYEQYVPFCNHMTQVHGIAEAEFEHIKVEVKTYKKLNLSKMAPATSPIETAPAAPTTASEAPVIPGAAEPTAASTERASEASTATAQDSLVEAAEVAPVEAVSLSSAKPTPVAPVAPAALSSTPPASAPAKSTRPAPIVRPAQYQCEDCSKCFTTVGALRIHKMIHTGELPHKCNYCDKRFRTPGQVRVHQRRHTGEKPFKCKVCSLDFTHRETLISHLSRHIGMKRYKCYGCDKNFVVVSGLRAHRRLRPDTCGKVKFTARAHGPRVRVIRGEVVFESHPEHNGYLRSEDPLNIMSEINQASKESSVASESS</sequence>
<dbReference type="InterPro" id="IPR036236">
    <property type="entry name" value="Znf_C2H2_sf"/>
</dbReference>
<dbReference type="SMART" id="SM00355">
    <property type="entry name" value="ZnF_C2H2"/>
    <property type="match status" value="9"/>
</dbReference>
<evidence type="ECO:0000259" key="7">
    <source>
        <dbReference type="PROSITE" id="PS50157"/>
    </source>
</evidence>
<feature type="domain" description="C2H2-type" evidence="7">
    <location>
        <begin position="732"/>
        <end position="759"/>
    </location>
</feature>
<dbReference type="GO" id="GO:0043565">
    <property type="term" value="F:sequence-specific DNA binding"/>
    <property type="evidence" value="ECO:0007669"/>
    <property type="project" value="TreeGrafter"/>
</dbReference>
<dbReference type="eggNOG" id="KOG1721">
    <property type="taxonomic scope" value="Eukaryota"/>
</dbReference>
<evidence type="ECO:0000256" key="6">
    <source>
        <dbReference type="SAM" id="MobiDB-lite"/>
    </source>
</evidence>
<dbReference type="PROSITE" id="PS50157">
    <property type="entry name" value="ZINC_FINGER_C2H2_2"/>
    <property type="match status" value="4"/>
</dbReference>
<dbReference type="EMBL" id="CH940649">
    <property type="protein sequence ID" value="EDW63354.2"/>
    <property type="molecule type" value="Genomic_DNA"/>
</dbReference>
<dbReference type="FunCoup" id="B4LVH5">
    <property type="interactions" value="471"/>
</dbReference>
<keyword evidence="4" id="KW-0862">Zinc</keyword>
<feature type="region of interest" description="Disordered" evidence="6">
    <location>
        <begin position="665"/>
        <end position="695"/>
    </location>
</feature>
<dbReference type="FunFam" id="3.30.160.60:FF:003184">
    <property type="entry name" value="Uncharacterized protein, isoform E"/>
    <property type="match status" value="1"/>
</dbReference>
<dbReference type="PANTHER" id="PTHR24408">
    <property type="entry name" value="ZINC FINGER PROTEIN"/>
    <property type="match status" value="1"/>
</dbReference>
<evidence type="ECO:0000256" key="5">
    <source>
        <dbReference type="PROSITE-ProRule" id="PRU00042"/>
    </source>
</evidence>
<dbReference type="Gene3D" id="3.30.160.60">
    <property type="entry name" value="Classic Zinc Finger"/>
    <property type="match status" value="4"/>
</dbReference>
<dbReference type="SUPFAM" id="SSF57667">
    <property type="entry name" value="beta-beta-alpha zinc fingers"/>
    <property type="match status" value="3"/>
</dbReference>
<dbReference type="GO" id="GO:0005634">
    <property type="term" value="C:nucleus"/>
    <property type="evidence" value="ECO:0007669"/>
    <property type="project" value="TreeGrafter"/>
</dbReference>
<dbReference type="Pfam" id="PF00096">
    <property type="entry name" value="zf-C2H2"/>
    <property type="match status" value="2"/>
</dbReference>
<keyword evidence="1" id="KW-0479">Metal-binding</keyword>
<dbReference type="OrthoDB" id="3437960at2759"/>
<dbReference type="AlphaFoldDB" id="B4LVH5"/>
<evidence type="ECO:0000256" key="4">
    <source>
        <dbReference type="ARBA" id="ARBA00022833"/>
    </source>
</evidence>
<dbReference type="FunFam" id="3.30.160.60:FF:002336">
    <property type="entry name" value="Regular, isoform C"/>
    <property type="match status" value="1"/>
</dbReference>
<feature type="region of interest" description="Disordered" evidence="6">
    <location>
        <begin position="440"/>
        <end position="461"/>
    </location>
</feature>
<dbReference type="HOGENOM" id="CLU_347573_0_0_1"/>
<name>B4LVH5_DROVI</name>
<evidence type="ECO:0000256" key="2">
    <source>
        <dbReference type="ARBA" id="ARBA00022737"/>
    </source>
</evidence>
<dbReference type="PANTHER" id="PTHR24408:SF64">
    <property type="entry name" value="LINKING IMMUNITY AND METABOLISM-RELATED"/>
    <property type="match status" value="1"/>
</dbReference>
<dbReference type="GO" id="GO:0008270">
    <property type="term" value="F:zinc ion binding"/>
    <property type="evidence" value="ECO:0007669"/>
    <property type="project" value="UniProtKB-KW"/>
</dbReference>
<dbReference type="InParanoid" id="B4LVH5"/>
<dbReference type="InterPro" id="IPR013087">
    <property type="entry name" value="Znf_C2H2_type"/>
</dbReference>
<proteinExistence type="predicted"/>
<accession>B4LVH5</accession>
<keyword evidence="2" id="KW-0677">Repeat</keyword>